<evidence type="ECO:0000313" key="2">
    <source>
        <dbReference type="EMBL" id="OHA96097.1"/>
    </source>
</evidence>
<evidence type="ECO:0000256" key="1">
    <source>
        <dbReference type="ARBA" id="ARBA00022649"/>
    </source>
</evidence>
<dbReference type="Proteomes" id="UP000178175">
    <property type="component" value="Unassembled WGS sequence"/>
</dbReference>
<organism evidence="2 3">
    <name type="scientific">Candidatus Zambryskibacteria bacterium RIFCSPHIGHO2_02_FULL_43_14</name>
    <dbReference type="NCBI Taxonomy" id="1802748"/>
    <lineage>
        <taxon>Bacteria</taxon>
        <taxon>Candidatus Zambryskiibacteriota</taxon>
    </lineage>
</organism>
<keyword evidence="1" id="KW-1277">Toxin-antitoxin system</keyword>
<accession>A0A1G2TFP2</accession>
<evidence type="ECO:0008006" key="4">
    <source>
        <dbReference type="Google" id="ProtNLM"/>
    </source>
</evidence>
<dbReference type="NCBIfam" id="TIGR02385">
    <property type="entry name" value="RelE_StbE"/>
    <property type="match status" value="1"/>
</dbReference>
<sequence length="85" mass="10326">MIIRFTSKFRKAYKKMPKMVKIRAKEREKIFRKNPFDARLDTHKLHGKYKEYWAFTVVGQYRIMLAFSGKEFVDFINIGTHDIHK</sequence>
<dbReference type="Gene3D" id="3.30.2310.20">
    <property type="entry name" value="RelE-like"/>
    <property type="match status" value="1"/>
</dbReference>
<dbReference type="InterPro" id="IPR035093">
    <property type="entry name" value="RelE/ParE_toxin_dom_sf"/>
</dbReference>
<dbReference type="InterPro" id="IPR007712">
    <property type="entry name" value="RelE/ParE_toxin"/>
</dbReference>
<dbReference type="SUPFAM" id="SSF143011">
    <property type="entry name" value="RelE-like"/>
    <property type="match status" value="1"/>
</dbReference>
<evidence type="ECO:0000313" key="3">
    <source>
        <dbReference type="Proteomes" id="UP000178175"/>
    </source>
</evidence>
<proteinExistence type="predicted"/>
<dbReference type="AlphaFoldDB" id="A0A1G2TFP2"/>
<comment type="caution">
    <text evidence="2">The sequence shown here is derived from an EMBL/GenBank/DDBJ whole genome shotgun (WGS) entry which is preliminary data.</text>
</comment>
<gene>
    <name evidence="2" type="ORF">A3C70_02665</name>
</gene>
<dbReference type="EMBL" id="MHVR01000011">
    <property type="protein sequence ID" value="OHA96097.1"/>
    <property type="molecule type" value="Genomic_DNA"/>
</dbReference>
<reference evidence="2 3" key="1">
    <citation type="journal article" date="2016" name="Nat. Commun.">
        <title>Thousands of microbial genomes shed light on interconnected biogeochemical processes in an aquifer system.</title>
        <authorList>
            <person name="Anantharaman K."/>
            <person name="Brown C.T."/>
            <person name="Hug L.A."/>
            <person name="Sharon I."/>
            <person name="Castelle C.J."/>
            <person name="Probst A.J."/>
            <person name="Thomas B.C."/>
            <person name="Singh A."/>
            <person name="Wilkins M.J."/>
            <person name="Karaoz U."/>
            <person name="Brodie E.L."/>
            <person name="Williams K.H."/>
            <person name="Hubbard S.S."/>
            <person name="Banfield J.F."/>
        </authorList>
    </citation>
    <scope>NUCLEOTIDE SEQUENCE [LARGE SCALE GENOMIC DNA]</scope>
</reference>
<name>A0A1G2TFP2_9BACT</name>
<protein>
    <recommendedName>
        <fullName evidence="4">Type II toxin-antitoxin system mRNA interferase toxin, RelE/StbE family</fullName>
    </recommendedName>
</protein>